<dbReference type="NCBIfam" id="NF004647">
    <property type="entry name" value="PRK05990.1"/>
    <property type="match status" value="1"/>
</dbReference>
<proteinExistence type="inferred from homology"/>
<dbReference type="GO" id="GO:0032259">
    <property type="term" value="P:methylation"/>
    <property type="evidence" value="ECO:0007669"/>
    <property type="project" value="UniProtKB-KW"/>
</dbReference>
<sequence length="244" mass="26660">MNRGGTLRGLGVGPGDPELVTLKALRHLEAAEVVAYFAKRGRPGHAWTVVASYLRGDQVEVRLEYPFTTEVPVSDARYPLAMGRFYDEAAERLAAHLEAGRDVAVLCEGDPFFYGSFMYLHDRLADRFPTDVVPGVTGMSGCWARAQTPITHGDDVLTVLPGTLPEAELARRLADTDAAVIMKVGRNLPAIRRALTQAGALDRAILVERGTMPGEHISLLSDEELEHRVPYFSIVLIPGRKGAR</sequence>
<dbReference type="InterPro" id="IPR014776">
    <property type="entry name" value="4pyrrole_Mease_sub2"/>
</dbReference>
<accession>A0ABV4BH30</accession>
<dbReference type="PANTHER" id="PTHR43467">
    <property type="entry name" value="COBALT-PRECORRIN-2 C(20)-METHYLTRANSFERASE"/>
    <property type="match status" value="1"/>
</dbReference>
<keyword evidence="4 9" id="KW-0489">Methyltransferase</keyword>
<dbReference type="InterPro" id="IPR012382">
    <property type="entry name" value="CobI/CbiL"/>
</dbReference>
<evidence type="ECO:0000313" key="10">
    <source>
        <dbReference type="Proteomes" id="UP001564408"/>
    </source>
</evidence>
<dbReference type="Proteomes" id="UP001564408">
    <property type="component" value="Unassembled WGS sequence"/>
</dbReference>
<dbReference type="GO" id="GO:0030788">
    <property type="term" value="F:precorrin-2 C20-methyltransferase activity"/>
    <property type="evidence" value="ECO:0007669"/>
    <property type="project" value="UniProtKB-EC"/>
</dbReference>
<protein>
    <submittedName>
        <fullName evidence="9">Precorrin-2 C(20)-methyltransferase</fullName>
        <ecNumber evidence="9">2.1.1.130</ecNumber>
    </submittedName>
</protein>
<reference evidence="9 10" key="1">
    <citation type="submission" date="2024-05" db="EMBL/GenBank/DDBJ databases">
        <title>Genome Sequence and Characterization of the New Strain Purple Sulfur Bacterium of Genus Thioalkalicoccus.</title>
        <authorList>
            <person name="Bryantseva I.A."/>
            <person name="Kyndt J.A."/>
            <person name="Imhoff J.F."/>
        </authorList>
    </citation>
    <scope>NUCLEOTIDE SEQUENCE [LARGE SCALE GENOMIC DNA]</scope>
    <source>
        <strain evidence="9 10">Um2</strain>
    </source>
</reference>
<dbReference type="InterPro" id="IPR035996">
    <property type="entry name" value="4pyrrol_Methylase_sf"/>
</dbReference>
<dbReference type="PANTHER" id="PTHR43467:SF2">
    <property type="entry name" value="COBALT-PRECORRIN-2 C(20)-METHYLTRANSFERASE"/>
    <property type="match status" value="1"/>
</dbReference>
<dbReference type="NCBIfam" id="TIGR01467">
    <property type="entry name" value="cobI_cbiL"/>
    <property type="match status" value="1"/>
</dbReference>
<comment type="caution">
    <text evidence="9">The sequence shown here is derived from an EMBL/GenBank/DDBJ whole genome shotgun (WGS) entry which is preliminary data.</text>
</comment>
<name>A0ABV4BH30_9GAMM</name>
<dbReference type="RefSeq" id="WP_369667916.1">
    <property type="nucleotide sequence ID" value="NZ_JBDKXB010000023.1"/>
</dbReference>
<evidence type="ECO:0000256" key="1">
    <source>
        <dbReference type="ARBA" id="ARBA00004953"/>
    </source>
</evidence>
<dbReference type="InterPro" id="IPR000878">
    <property type="entry name" value="4pyrrol_Mease"/>
</dbReference>
<dbReference type="InterPro" id="IPR014777">
    <property type="entry name" value="4pyrrole_Mease_sub1"/>
</dbReference>
<comment type="similarity">
    <text evidence="2 7">Belongs to the precorrin methyltransferase family.</text>
</comment>
<evidence type="ECO:0000259" key="8">
    <source>
        <dbReference type="Pfam" id="PF00590"/>
    </source>
</evidence>
<evidence type="ECO:0000256" key="6">
    <source>
        <dbReference type="ARBA" id="ARBA00022691"/>
    </source>
</evidence>
<dbReference type="InterPro" id="IPR006364">
    <property type="entry name" value="CobI/CbiL/CobIJ_dom"/>
</dbReference>
<evidence type="ECO:0000256" key="2">
    <source>
        <dbReference type="ARBA" id="ARBA00005879"/>
    </source>
</evidence>
<dbReference type="EC" id="2.1.1.130" evidence="9"/>
<dbReference type="EMBL" id="JBDKXB010000023">
    <property type="protein sequence ID" value="MEY6433530.1"/>
    <property type="molecule type" value="Genomic_DNA"/>
</dbReference>
<dbReference type="CDD" id="cd11645">
    <property type="entry name" value="Precorrin_2_C20_MT"/>
    <property type="match status" value="1"/>
</dbReference>
<gene>
    <name evidence="9" type="ORF">ABC977_14075</name>
</gene>
<evidence type="ECO:0000256" key="5">
    <source>
        <dbReference type="ARBA" id="ARBA00022679"/>
    </source>
</evidence>
<evidence type="ECO:0000256" key="7">
    <source>
        <dbReference type="PIRNR" id="PIRNR036427"/>
    </source>
</evidence>
<dbReference type="PIRSF" id="PIRSF036427">
    <property type="entry name" value="Precrrn-2_mtase"/>
    <property type="match status" value="1"/>
</dbReference>
<evidence type="ECO:0000256" key="4">
    <source>
        <dbReference type="ARBA" id="ARBA00022603"/>
    </source>
</evidence>
<dbReference type="Gene3D" id="3.40.1010.10">
    <property type="entry name" value="Cobalt-precorrin-4 Transmethylase, Domain 1"/>
    <property type="match status" value="1"/>
</dbReference>
<comment type="pathway">
    <text evidence="1">Cofactor biosynthesis; adenosylcobalamin biosynthesis.</text>
</comment>
<keyword evidence="6" id="KW-0949">S-adenosyl-L-methionine</keyword>
<dbReference type="Pfam" id="PF00590">
    <property type="entry name" value="TP_methylase"/>
    <property type="match status" value="1"/>
</dbReference>
<keyword evidence="10" id="KW-1185">Reference proteome</keyword>
<evidence type="ECO:0000313" key="9">
    <source>
        <dbReference type="EMBL" id="MEY6433530.1"/>
    </source>
</evidence>
<organism evidence="9 10">
    <name type="scientific">Thioalkalicoccus limnaeus</name>
    <dbReference type="NCBI Taxonomy" id="120681"/>
    <lineage>
        <taxon>Bacteria</taxon>
        <taxon>Pseudomonadati</taxon>
        <taxon>Pseudomonadota</taxon>
        <taxon>Gammaproteobacteria</taxon>
        <taxon>Chromatiales</taxon>
        <taxon>Chromatiaceae</taxon>
        <taxon>Thioalkalicoccus</taxon>
    </lineage>
</organism>
<keyword evidence="3" id="KW-0169">Cobalamin biosynthesis</keyword>
<feature type="domain" description="Tetrapyrrole methylase" evidence="8">
    <location>
        <begin position="9"/>
        <end position="217"/>
    </location>
</feature>
<keyword evidence="5 9" id="KW-0808">Transferase</keyword>
<evidence type="ECO:0000256" key="3">
    <source>
        <dbReference type="ARBA" id="ARBA00022573"/>
    </source>
</evidence>
<dbReference type="Gene3D" id="3.30.950.10">
    <property type="entry name" value="Methyltransferase, Cobalt-precorrin-4 Transmethylase, Domain 2"/>
    <property type="match status" value="1"/>
</dbReference>
<dbReference type="SUPFAM" id="SSF53790">
    <property type="entry name" value="Tetrapyrrole methylase"/>
    <property type="match status" value="1"/>
</dbReference>